<evidence type="ECO:0000313" key="6">
    <source>
        <dbReference type="EMBL" id="MBZ7987157.1"/>
    </source>
</evidence>
<evidence type="ECO:0000313" key="7">
    <source>
        <dbReference type="Proteomes" id="UP000786183"/>
    </source>
</evidence>
<dbReference type="NCBIfam" id="TIGR02035">
    <property type="entry name" value="D_Ser_am_lyase"/>
    <property type="match status" value="1"/>
</dbReference>
<evidence type="ECO:0000259" key="5">
    <source>
        <dbReference type="Pfam" id="PF00291"/>
    </source>
</evidence>
<feature type="modified residue" description="N6-(pyridoxal phosphate)lysine" evidence="4">
    <location>
        <position position="106"/>
    </location>
</feature>
<dbReference type="PANTHER" id="PTHR48078:SF9">
    <property type="entry name" value="D-SERINE DEHYDRATASE"/>
    <property type="match status" value="1"/>
</dbReference>
<protein>
    <recommendedName>
        <fullName evidence="4">Probable D-serine dehydratase</fullName>
        <ecNumber evidence="4">4.3.1.18</ecNumber>
    </recommendedName>
    <alternativeName>
        <fullName evidence="4">D-serine deaminase</fullName>
        <shortName evidence="4">DSD</shortName>
    </alternativeName>
</protein>
<evidence type="ECO:0000256" key="4">
    <source>
        <dbReference type="HAMAP-Rule" id="MF_01030"/>
    </source>
</evidence>
<accession>A0ABS7WS44</accession>
<name>A0ABS7WS44_9BACT</name>
<organism evidence="6 7">
    <name type="scientific">Campylobacter canadensis</name>
    <dbReference type="NCBI Taxonomy" id="449520"/>
    <lineage>
        <taxon>Bacteria</taxon>
        <taxon>Pseudomonadati</taxon>
        <taxon>Campylobacterota</taxon>
        <taxon>Epsilonproteobacteria</taxon>
        <taxon>Campylobacterales</taxon>
        <taxon>Campylobacteraceae</taxon>
        <taxon>Campylobacter</taxon>
    </lineage>
</organism>
<dbReference type="Pfam" id="PF00291">
    <property type="entry name" value="PALP"/>
    <property type="match status" value="1"/>
</dbReference>
<feature type="domain" description="Tryptophan synthase beta chain-like PALP" evidence="5">
    <location>
        <begin position="79"/>
        <end position="391"/>
    </location>
</feature>
<dbReference type="InterPro" id="IPR011780">
    <property type="entry name" value="D_Ser_am_lyase"/>
</dbReference>
<dbReference type="Gene3D" id="3.40.50.1100">
    <property type="match status" value="2"/>
</dbReference>
<dbReference type="PROSITE" id="PS00165">
    <property type="entry name" value="DEHYDRATASE_SER_THR"/>
    <property type="match status" value="1"/>
</dbReference>
<reference evidence="6 7" key="1">
    <citation type="submission" date="2020-07" db="EMBL/GenBank/DDBJ databases">
        <title>Transfer of Campylobacter canadensis to the novel genus Avispirillum gen. nov., that also includes two novel species recovered from migratory waterfowl: Avispirillum anseris sp. nov. and Avispirillum brantae sp. nov.</title>
        <authorList>
            <person name="Miller W.G."/>
            <person name="Chapman M.H."/>
            <person name="Yee E."/>
            <person name="Inglis G.D."/>
        </authorList>
    </citation>
    <scope>NUCLEOTIDE SEQUENCE [LARGE SCALE GENOMIC DNA]</scope>
    <source>
        <strain evidence="6 7">L283</strain>
    </source>
</reference>
<comment type="catalytic activity">
    <reaction evidence="4">
        <text>D-serine = pyruvate + NH4(+)</text>
        <dbReference type="Rhea" id="RHEA:13977"/>
        <dbReference type="ChEBI" id="CHEBI:15361"/>
        <dbReference type="ChEBI" id="CHEBI:28938"/>
        <dbReference type="ChEBI" id="CHEBI:35247"/>
        <dbReference type="EC" id="4.3.1.18"/>
    </reaction>
</comment>
<dbReference type="RefSeq" id="WP_172229720.1">
    <property type="nucleotide sequence ID" value="NZ_CP035946.1"/>
</dbReference>
<dbReference type="EC" id="4.3.1.18" evidence="4"/>
<comment type="caution">
    <text evidence="6">The sequence shown here is derived from an EMBL/GenBank/DDBJ whole genome shotgun (WGS) entry which is preliminary data.</text>
</comment>
<dbReference type="InterPro" id="IPR001926">
    <property type="entry name" value="TrpB-like_PALP"/>
</dbReference>
<dbReference type="InterPro" id="IPR050147">
    <property type="entry name" value="Ser/Thr_Dehydratase"/>
</dbReference>
<gene>
    <name evidence="4" type="primary">dsdA</name>
    <name evidence="6" type="ORF">AVCANL283_03400</name>
</gene>
<comment type="cofactor">
    <cofactor evidence="1 4">
        <name>pyridoxal 5'-phosphate</name>
        <dbReference type="ChEBI" id="CHEBI:597326"/>
    </cofactor>
</comment>
<proteinExistence type="inferred from homology"/>
<dbReference type="GO" id="GO:0008721">
    <property type="term" value="F:D-serine ammonia-lyase activity"/>
    <property type="evidence" value="ECO:0007669"/>
    <property type="project" value="UniProtKB-EC"/>
</dbReference>
<dbReference type="NCBIfam" id="NF002823">
    <property type="entry name" value="PRK02991.1"/>
    <property type="match status" value="1"/>
</dbReference>
<dbReference type="HAMAP" id="MF_01030">
    <property type="entry name" value="D_Ser_dehydrat"/>
    <property type="match status" value="1"/>
</dbReference>
<dbReference type="InterPro" id="IPR000634">
    <property type="entry name" value="Ser/Thr_deHydtase_PyrdxlP-BS"/>
</dbReference>
<dbReference type="SUPFAM" id="SSF53686">
    <property type="entry name" value="Tryptophan synthase beta subunit-like PLP-dependent enzymes"/>
    <property type="match status" value="1"/>
</dbReference>
<evidence type="ECO:0000256" key="1">
    <source>
        <dbReference type="ARBA" id="ARBA00001933"/>
    </source>
</evidence>
<dbReference type="Proteomes" id="UP000786183">
    <property type="component" value="Unassembled WGS sequence"/>
</dbReference>
<dbReference type="EMBL" id="JACGBB010000005">
    <property type="protein sequence ID" value="MBZ7987157.1"/>
    <property type="molecule type" value="Genomic_DNA"/>
</dbReference>
<dbReference type="PANTHER" id="PTHR48078">
    <property type="entry name" value="THREONINE DEHYDRATASE, MITOCHONDRIAL-RELATED"/>
    <property type="match status" value="1"/>
</dbReference>
<sequence>MLIDDLKAMKETSWLNDNLASNVLEELNNSAIKLEQIEQARARLNRFAPLLKILFPSTNATNGIIESPLHCANFFKQELEKLHKCKINKDLYIKLDSHLPISGSIKARGGIYEVLKHAEDLLIQNNLLNTNDDYSKIIKHKDFLSKYKIAVGSTGNLGLSIGIMSAKLGFKVDVHMSNCAKEWKKRMLKEHGCNVITYDSDYGVAVEQGRKNAQNDPFCYFIDDENSHNLFLGYSVAAKRLKAQFEALDITINENRPLYVYLPCGVGGGPGGVAYGLKSVFANNVKCFFAEPTHSPCMVLGLATKKHEQICVADIGLDNITAADGLAVGRASSLVGKVLERVIDGCFTVSDENMYRYLGLLAQSENIKLEPSALAGVRALSIADELKLNNENAIHLIWATGGNMVPDDEMNEYLKTAKGLL</sequence>
<keyword evidence="7" id="KW-1185">Reference proteome</keyword>
<keyword evidence="3 4" id="KW-0456">Lyase</keyword>
<keyword evidence="2 4" id="KW-0663">Pyridoxal phosphate</keyword>
<evidence type="ECO:0000256" key="2">
    <source>
        <dbReference type="ARBA" id="ARBA00022898"/>
    </source>
</evidence>
<dbReference type="InterPro" id="IPR036052">
    <property type="entry name" value="TrpB-like_PALP_sf"/>
</dbReference>
<evidence type="ECO:0000256" key="3">
    <source>
        <dbReference type="ARBA" id="ARBA00023239"/>
    </source>
</evidence>
<comment type="similarity">
    <text evidence="4">Belongs to the serine/threonine dehydratase family. DsdA subfamily.</text>
</comment>